<evidence type="ECO:0000256" key="7">
    <source>
        <dbReference type="ARBA" id="ARBA00023211"/>
    </source>
</evidence>
<keyword evidence="4 11" id="KW-0378">Hydrolase</keyword>
<dbReference type="GO" id="GO:0000166">
    <property type="term" value="F:nucleotide binding"/>
    <property type="evidence" value="ECO:0007669"/>
    <property type="project" value="UniProtKB-KW"/>
</dbReference>
<accession>A0A1G2GT56</accession>
<evidence type="ECO:0000256" key="4">
    <source>
        <dbReference type="ARBA" id="ARBA00022801"/>
    </source>
</evidence>
<evidence type="ECO:0000256" key="10">
    <source>
        <dbReference type="ARBA" id="ARBA00060855"/>
    </source>
</evidence>
<dbReference type="AlphaFoldDB" id="A0A1G2GT56"/>
<comment type="function">
    <text evidence="11">Phosphatase that hydrolyzes non-canonical purine nucleotides such as XTP and ITP to their respective diphosphate derivatives. Probably excludes non-canonical purines from DNA/RNA precursor pool, thus preventing their incorporation into DNA/RNA and avoiding chromosomal lesions.</text>
</comment>
<feature type="domain" description="Non-canonical purine NTP phosphatase/PRRC1" evidence="12">
    <location>
        <begin position="7"/>
        <end position="170"/>
    </location>
</feature>
<dbReference type="EC" id="3.6.1.73" evidence="11"/>
<evidence type="ECO:0000256" key="5">
    <source>
        <dbReference type="ARBA" id="ARBA00022842"/>
    </source>
</evidence>
<evidence type="ECO:0000313" key="14">
    <source>
        <dbReference type="Proteomes" id="UP000179106"/>
    </source>
</evidence>
<dbReference type="STRING" id="1802126.A3B25_00095"/>
<dbReference type="Gene3D" id="3.90.950.10">
    <property type="match status" value="1"/>
</dbReference>
<dbReference type="HAMAP" id="MF_00648">
    <property type="entry name" value="Non_canon_purine_NTPase_YjjX"/>
    <property type="match status" value="1"/>
</dbReference>
<dbReference type="GO" id="GO:0006772">
    <property type="term" value="P:thiamine metabolic process"/>
    <property type="evidence" value="ECO:0007669"/>
    <property type="project" value="TreeGrafter"/>
</dbReference>
<dbReference type="InterPro" id="IPR029001">
    <property type="entry name" value="ITPase-like_fam"/>
</dbReference>
<reference evidence="13 14" key="1">
    <citation type="journal article" date="2016" name="Nat. Commun.">
        <title>Thousands of microbial genomes shed light on interconnected biogeochemical processes in an aquifer system.</title>
        <authorList>
            <person name="Anantharaman K."/>
            <person name="Brown C.T."/>
            <person name="Hug L.A."/>
            <person name="Sharon I."/>
            <person name="Castelle C.J."/>
            <person name="Probst A.J."/>
            <person name="Thomas B.C."/>
            <person name="Singh A."/>
            <person name="Wilkins M.J."/>
            <person name="Karaoz U."/>
            <person name="Brodie E.L."/>
            <person name="Williams K.H."/>
            <person name="Hubbard S.S."/>
            <person name="Banfield J.F."/>
        </authorList>
    </citation>
    <scope>NUCLEOTIDE SEQUENCE [LARGE SCALE GENOMIC DNA]</scope>
</reference>
<dbReference type="Pfam" id="PF01931">
    <property type="entry name" value="NTPase_I-T"/>
    <property type="match status" value="1"/>
</dbReference>
<comment type="catalytic activity">
    <reaction evidence="9 11">
        <text>XTP + H2O = XDP + phosphate + H(+)</text>
        <dbReference type="Rhea" id="RHEA:28406"/>
        <dbReference type="ChEBI" id="CHEBI:15377"/>
        <dbReference type="ChEBI" id="CHEBI:15378"/>
        <dbReference type="ChEBI" id="CHEBI:43474"/>
        <dbReference type="ChEBI" id="CHEBI:59884"/>
        <dbReference type="ChEBI" id="CHEBI:61314"/>
        <dbReference type="EC" id="3.6.1.73"/>
    </reaction>
</comment>
<keyword evidence="5 11" id="KW-0460">Magnesium</keyword>
<keyword evidence="7 11" id="KW-0464">Manganese</keyword>
<evidence type="ECO:0000256" key="11">
    <source>
        <dbReference type="HAMAP-Rule" id="MF_00648"/>
    </source>
</evidence>
<keyword evidence="2 11" id="KW-0479">Metal-binding</keyword>
<protein>
    <recommendedName>
        <fullName evidence="11">Probable inosine/xanthosine triphosphatase</fullName>
        <shortName evidence="11">ITPase/XTPase</shortName>
        <ecNumber evidence="11">3.6.1.73</ecNumber>
    </recommendedName>
    <alternativeName>
        <fullName evidence="11">Non-canonical purine NTP phosphatase</fullName>
    </alternativeName>
    <alternativeName>
        <fullName evidence="11">Non-standard purine NTP phosphatase</fullName>
    </alternativeName>
    <alternativeName>
        <fullName evidence="11">Nucleoside-triphosphate phosphatase</fullName>
        <shortName evidence="11">NTPase</shortName>
    </alternativeName>
</protein>
<dbReference type="InterPro" id="IPR026533">
    <property type="entry name" value="NTPase/PRRC1"/>
</dbReference>
<sequence>MKKVAVGSKNKPKMEAVRAAFEKVWPEEAWEVVGVEVESGVGSQPMSDEEAITGARNRARQALQAENSDYGVGIEGGIHQTAGTHFAFGWMVIVDKNRKEGIGSSIRMRVPPRAIDIIQDGKELGDADDVLFGKSDSKHREGFFGLMSKNLITRSSGYTDGVIVALTRFIHPHLFE</sequence>
<comment type="subunit">
    <text evidence="11">Homodimer.</text>
</comment>
<evidence type="ECO:0000256" key="3">
    <source>
        <dbReference type="ARBA" id="ARBA00022741"/>
    </source>
</evidence>
<comment type="caution">
    <text evidence="11">Lacks conserved residue(s) required for the propagation of feature annotation.</text>
</comment>
<comment type="similarity">
    <text evidence="10 11">Belongs to the YjjX NTPase family.</text>
</comment>
<dbReference type="InterPro" id="IPR050299">
    <property type="entry name" value="YjjX_NTPase"/>
</dbReference>
<dbReference type="InterPro" id="IPR002786">
    <property type="entry name" value="Non_canon_purine_NTPase"/>
</dbReference>
<dbReference type="NCBIfam" id="TIGR00258">
    <property type="entry name" value="inosine/xanthosine triphosphatase"/>
    <property type="match status" value="1"/>
</dbReference>
<organism evidence="13 14">
    <name type="scientific">Candidatus Ryanbacteria bacterium RIFCSPLOWO2_01_FULL_48_26</name>
    <dbReference type="NCBI Taxonomy" id="1802126"/>
    <lineage>
        <taxon>Bacteria</taxon>
        <taxon>Candidatus Ryaniibacteriota</taxon>
    </lineage>
</organism>
<dbReference type="GO" id="GO:0046872">
    <property type="term" value="F:metal ion binding"/>
    <property type="evidence" value="ECO:0007669"/>
    <property type="project" value="UniProtKB-KW"/>
</dbReference>
<evidence type="ECO:0000256" key="1">
    <source>
        <dbReference type="ARBA" id="ARBA00001936"/>
    </source>
</evidence>
<dbReference type="GO" id="GO:0009117">
    <property type="term" value="P:nucleotide metabolic process"/>
    <property type="evidence" value="ECO:0007669"/>
    <property type="project" value="UniProtKB-KW"/>
</dbReference>
<evidence type="ECO:0000256" key="6">
    <source>
        <dbReference type="ARBA" id="ARBA00023080"/>
    </source>
</evidence>
<keyword evidence="3 11" id="KW-0547">Nucleotide-binding</keyword>
<comment type="catalytic activity">
    <reaction evidence="8 11">
        <text>ITP + H2O = IDP + phosphate + H(+)</text>
        <dbReference type="Rhea" id="RHEA:28330"/>
        <dbReference type="ChEBI" id="CHEBI:15377"/>
        <dbReference type="ChEBI" id="CHEBI:15378"/>
        <dbReference type="ChEBI" id="CHEBI:43474"/>
        <dbReference type="ChEBI" id="CHEBI:58280"/>
        <dbReference type="ChEBI" id="CHEBI:61402"/>
        <dbReference type="EC" id="3.6.1.73"/>
    </reaction>
</comment>
<comment type="cofactor">
    <cofactor evidence="1">
        <name>Mn(2+)</name>
        <dbReference type="ChEBI" id="CHEBI:29035"/>
    </cofactor>
</comment>
<comment type="cofactor">
    <cofactor evidence="11">
        <name>Mg(2+)</name>
        <dbReference type="ChEBI" id="CHEBI:18420"/>
    </cofactor>
    <cofactor evidence="11">
        <name>Mn(2+)</name>
        <dbReference type="ChEBI" id="CHEBI:29035"/>
    </cofactor>
    <text evidence="11">Binds 1 divalent metal cation per subunit; can use either Mg(2+) or Mn(2+).</text>
</comment>
<evidence type="ECO:0000259" key="12">
    <source>
        <dbReference type="Pfam" id="PF01931"/>
    </source>
</evidence>
<dbReference type="PANTHER" id="PTHR34699">
    <property type="match status" value="1"/>
</dbReference>
<evidence type="ECO:0000256" key="8">
    <source>
        <dbReference type="ARBA" id="ARBA00048174"/>
    </source>
</evidence>
<comment type="caution">
    <text evidence="13">The sequence shown here is derived from an EMBL/GenBank/DDBJ whole genome shotgun (WGS) entry which is preliminary data.</text>
</comment>
<gene>
    <name evidence="13" type="ORF">A3B25_00095</name>
</gene>
<dbReference type="EMBL" id="MHNW01000021">
    <property type="protein sequence ID" value="OGZ53372.1"/>
    <property type="molecule type" value="Genomic_DNA"/>
</dbReference>
<proteinExistence type="inferred from homology"/>
<evidence type="ECO:0000256" key="9">
    <source>
        <dbReference type="ARBA" id="ARBA00048781"/>
    </source>
</evidence>
<dbReference type="GO" id="GO:0103023">
    <property type="term" value="F:ITPase activity"/>
    <property type="evidence" value="ECO:0007669"/>
    <property type="project" value="UniProtKB-EC"/>
</dbReference>
<dbReference type="FunFam" id="3.90.950.10:FF:000002">
    <property type="entry name" value="Inosine/xanthosine triphosphatase"/>
    <property type="match status" value="1"/>
</dbReference>
<evidence type="ECO:0000256" key="2">
    <source>
        <dbReference type="ARBA" id="ARBA00022723"/>
    </source>
</evidence>
<name>A0A1G2GT56_9BACT</name>
<dbReference type="SUPFAM" id="SSF52972">
    <property type="entry name" value="ITPase-like"/>
    <property type="match status" value="1"/>
</dbReference>
<feature type="binding site" evidence="11">
    <location>
        <position position="38"/>
    </location>
    <ligand>
        <name>Mg(2+)</name>
        <dbReference type="ChEBI" id="CHEBI:18420"/>
    </ligand>
</feature>
<keyword evidence="6 11" id="KW-0546">Nucleotide metabolism</keyword>
<dbReference type="Proteomes" id="UP000179106">
    <property type="component" value="Unassembled WGS sequence"/>
</dbReference>
<evidence type="ECO:0000313" key="13">
    <source>
        <dbReference type="EMBL" id="OGZ53372.1"/>
    </source>
</evidence>
<dbReference type="PANTHER" id="PTHR34699:SF2">
    <property type="entry name" value="NON-CANONICAL PURINE NTP PHOSPHATASE_PRRC1 DOMAIN-CONTAINING PROTEIN"/>
    <property type="match status" value="1"/>
</dbReference>